<dbReference type="Pfam" id="PF13205">
    <property type="entry name" value="Big_5"/>
    <property type="match status" value="1"/>
</dbReference>
<dbReference type="Gene3D" id="1.50.10.140">
    <property type="match status" value="1"/>
</dbReference>
<keyword evidence="4" id="KW-1185">Reference proteome</keyword>
<proteinExistence type="predicted"/>
<reference evidence="3 4" key="1">
    <citation type="submission" date="2022-02" db="EMBL/GenBank/DDBJ databases">
        <authorList>
            <person name="Min J."/>
        </authorList>
    </citation>
    <scope>NUCLEOTIDE SEQUENCE [LARGE SCALE GENOMIC DNA]</scope>
    <source>
        <strain evidence="3 4">GR10-1</strain>
    </source>
</reference>
<comment type="caution">
    <text evidence="3">The sequence shown here is derived from an EMBL/GenBank/DDBJ whole genome shotgun (WGS) entry which is preliminary data.</text>
</comment>
<dbReference type="RefSeq" id="WP_240831697.1">
    <property type="nucleotide sequence ID" value="NZ_JAKWBL010000004.1"/>
</dbReference>
<keyword evidence="1" id="KW-0732">Signal</keyword>
<dbReference type="InterPro" id="IPR032812">
    <property type="entry name" value="SbsA_Ig"/>
</dbReference>
<name>A0ABS9SND1_9BACT</name>
<dbReference type="EMBL" id="JAKWBL010000004">
    <property type="protein sequence ID" value="MCH5599659.1"/>
    <property type="molecule type" value="Genomic_DNA"/>
</dbReference>
<sequence>MNYLERLTILLLLVACNKKSDVTPAPVDEKPGTLTYVSATLNGKSIQPFIDIHVQPEIKIRFSMPVNRSSASEKILISDLSGGKVNASYNFERNDSVVSIKPASSLQHLSQYKIQMLPGLLASSNASLQAGQDIAFATSIDSSRKFPALSDAALLDTIQKRTFKYFWDYGHPVSGLARERSNATPETVTSGGSGFGIMAIVVGIDRGFITKAQGLNRMQTIVSFLKNKAQKFHGAFPHWLNGSTGEVIPFSQNDNGADLVETSFLMMGLLTARQYFNSTDAAEVSLIKDINSLWNAVEWNWFRQNNQDVLYWHWSPTASWAINLKIQGWNECLVTYVLGASSTTHSIPKTAYDIGFARNGE</sequence>
<protein>
    <submittedName>
        <fullName evidence="3">Ig-like domain-containing protein</fullName>
    </submittedName>
</protein>
<dbReference type="Proteomes" id="UP001202248">
    <property type="component" value="Unassembled WGS sequence"/>
</dbReference>
<organism evidence="3 4">
    <name type="scientific">Niabella ginsengisoli</name>
    <dbReference type="NCBI Taxonomy" id="522298"/>
    <lineage>
        <taxon>Bacteria</taxon>
        <taxon>Pseudomonadati</taxon>
        <taxon>Bacteroidota</taxon>
        <taxon>Chitinophagia</taxon>
        <taxon>Chitinophagales</taxon>
        <taxon>Chitinophagaceae</taxon>
        <taxon>Niabella</taxon>
    </lineage>
</organism>
<evidence type="ECO:0000313" key="4">
    <source>
        <dbReference type="Proteomes" id="UP001202248"/>
    </source>
</evidence>
<evidence type="ECO:0000259" key="2">
    <source>
        <dbReference type="Pfam" id="PF13205"/>
    </source>
</evidence>
<gene>
    <name evidence="3" type="ORF">MKP09_17955</name>
</gene>
<evidence type="ECO:0000313" key="3">
    <source>
        <dbReference type="EMBL" id="MCH5599659.1"/>
    </source>
</evidence>
<evidence type="ECO:0000256" key="1">
    <source>
        <dbReference type="ARBA" id="ARBA00022729"/>
    </source>
</evidence>
<feature type="domain" description="SbsA Ig-like" evidence="2">
    <location>
        <begin position="52"/>
        <end position="138"/>
    </location>
</feature>
<accession>A0ABS9SND1</accession>